<evidence type="ECO:0000313" key="3">
    <source>
        <dbReference type="Proteomes" id="UP001516400"/>
    </source>
</evidence>
<organism evidence="2 3">
    <name type="scientific">Cryptolaemus montrouzieri</name>
    <dbReference type="NCBI Taxonomy" id="559131"/>
    <lineage>
        <taxon>Eukaryota</taxon>
        <taxon>Metazoa</taxon>
        <taxon>Ecdysozoa</taxon>
        <taxon>Arthropoda</taxon>
        <taxon>Hexapoda</taxon>
        <taxon>Insecta</taxon>
        <taxon>Pterygota</taxon>
        <taxon>Neoptera</taxon>
        <taxon>Endopterygota</taxon>
        <taxon>Coleoptera</taxon>
        <taxon>Polyphaga</taxon>
        <taxon>Cucujiformia</taxon>
        <taxon>Coccinelloidea</taxon>
        <taxon>Coccinellidae</taxon>
        <taxon>Scymninae</taxon>
        <taxon>Scymnini</taxon>
        <taxon>Cryptolaemus</taxon>
    </lineage>
</organism>
<proteinExistence type="predicted"/>
<dbReference type="EMBL" id="JABFTP020000144">
    <property type="protein sequence ID" value="KAL3282299.1"/>
    <property type="molecule type" value="Genomic_DNA"/>
</dbReference>
<protein>
    <submittedName>
        <fullName evidence="2">Uncharacterized protein</fullName>
    </submittedName>
</protein>
<accession>A0ABD2NUK3</accession>
<reference evidence="2 3" key="1">
    <citation type="journal article" date="2021" name="BMC Biol.">
        <title>Horizontally acquired antibacterial genes associated with adaptive radiation of ladybird beetles.</title>
        <authorList>
            <person name="Li H.S."/>
            <person name="Tang X.F."/>
            <person name="Huang Y.H."/>
            <person name="Xu Z.Y."/>
            <person name="Chen M.L."/>
            <person name="Du X.Y."/>
            <person name="Qiu B.Y."/>
            <person name="Chen P.T."/>
            <person name="Zhang W."/>
            <person name="Slipinski A."/>
            <person name="Escalona H.E."/>
            <person name="Waterhouse R.M."/>
            <person name="Zwick A."/>
            <person name="Pang H."/>
        </authorList>
    </citation>
    <scope>NUCLEOTIDE SEQUENCE [LARGE SCALE GENOMIC DNA]</scope>
    <source>
        <strain evidence="2">SYSU2018</strain>
    </source>
</reference>
<evidence type="ECO:0000256" key="1">
    <source>
        <dbReference type="SAM" id="MobiDB-lite"/>
    </source>
</evidence>
<evidence type="ECO:0000313" key="2">
    <source>
        <dbReference type="EMBL" id="KAL3282299.1"/>
    </source>
</evidence>
<comment type="caution">
    <text evidence="2">The sequence shown here is derived from an EMBL/GenBank/DDBJ whole genome shotgun (WGS) entry which is preliminary data.</text>
</comment>
<keyword evidence="3" id="KW-1185">Reference proteome</keyword>
<sequence length="404" mass="46800">MQTSRVILNERGKKKPSSYHKICTYDHPIPYFGSETIHGYEYTHIKTPVQQLVFHKEEVRPTPISLPTPPASPEFYGTSLQKWYQKKPLLTLTAKGQVKRLEKYLQIQRTLEICKREHEFQVHTQDMKKAYIDFEFREHQPLLYEDKEVCCVCPCNSSKNYDIDFIPADYRTCSSPRPKFCMCQDDKDVEVPDQRFKSVRSVRLNRITPYYNGKVVVPDISNHTQSEPETSDTQPSNQTPTYTSDKVIDEEKIIPTKVVKEGEKDMDDHGIFKVVVKNKKKRRRSDDSKYVIKLYDNKNYEAGESTYFITEQPNPLLQLPNCSEVNSNDLILSKITLDHIATLPFDTVDGSFVPTSRSNCFSGKSVESRSMQRGKSSAAGIRYLIRPQISSYKEKFDENKNEIC</sequence>
<gene>
    <name evidence="2" type="ORF">HHI36_005488</name>
</gene>
<dbReference type="Proteomes" id="UP001516400">
    <property type="component" value="Unassembled WGS sequence"/>
</dbReference>
<dbReference type="AlphaFoldDB" id="A0ABD2NUK3"/>
<name>A0ABD2NUK3_9CUCU</name>
<feature type="region of interest" description="Disordered" evidence="1">
    <location>
        <begin position="221"/>
        <end position="243"/>
    </location>
</feature>